<accession>A0AAU7DFG6</accession>
<dbReference type="RefSeq" id="WP_348261239.1">
    <property type="nucleotide sequence ID" value="NZ_CP121196.1"/>
</dbReference>
<gene>
    <name evidence="2" type="ORF">P8935_15700</name>
</gene>
<evidence type="ECO:0000256" key="1">
    <source>
        <dbReference type="SAM" id="MobiDB-lite"/>
    </source>
</evidence>
<feature type="compositionally biased region" description="Polar residues" evidence="1">
    <location>
        <begin position="19"/>
        <end position="30"/>
    </location>
</feature>
<feature type="compositionally biased region" description="Basic and acidic residues" evidence="1">
    <location>
        <begin position="281"/>
        <end position="304"/>
    </location>
</feature>
<sequence>MTGEHIKAVEQINAEGADTTVTSSEVSLDSSPPLMMHGAHDELPASANAVTLSIQQQVVRPDLDIQNAGVPANSSISEISSVNRIDRASKAEPSDGRAFDTLRLTQALPTVDHQQTTIDVRNNVSNSRANAHSSSSAATSISTTRTISASIATHDEFSAPSYPHANRSEFGLATSSELTERTGKVTEVFGAIDERGPTSQWTLSGSRRAEAGFQDPSLGWVSVRAQAGAGGIHAVVIPASDAAGQVLNLHLAGLNAHLTPQYEHLNAVTMESPDTGLNSRDSAEHSAQHHGGRGTESDAQHSQEDSQSPRTSTAQNIPSPTLRMGIGRVQDPAITAGQMPGERHVSVIV</sequence>
<reference evidence="2" key="1">
    <citation type="submission" date="2023-03" db="EMBL/GenBank/DDBJ databases">
        <title>Edaphobacter sp.</title>
        <authorList>
            <person name="Huber K.J."/>
            <person name="Papendorf J."/>
            <person name="Pilke C."/>
            <person name="Bunk B."/>
            <person name="Sproeer C."/>
            <person name="Pester M."/>
        </authorList>
    </citation>
    <scope>NUCLEOTIDE SEQUENCE</scope>
    <source>
        <strain evidence="2">DSM 110680</strain>
    </source>
</reference>
<feature type="compositionally biased region" description="Low complexity" evidence="1">
    <location>
        <begin position="125"/>
        <end position="143"/>
    </location>
</feature>
<feature type="region of interest" description="Disordered" evidence="1">
    <location>
        <begin position="271"/>
        <end position="325"/>
    </location>
</feature>
<feature type="region of interest" description="Disordered" evidence="1">
    <location>
        <begin position="15"/>
        <end position="39"/>
    </location>
</feature>
<feature type="region of interest" description="Disordered" evidence="1">
    <location>
        <begin position="122"/>
        <end position="143"/>
    </location>
</feature>
<evidence type="ECO:0000313" key="2">
    <source>
        <dbReference type="EMBL" id="XBH16008.1"/>
    </source>
</evidence>
<dbReference type="AlphaFoldDB" id="A0AAU7DFG6"/>
<dbReference type="EMBL" id="CP121196">
    <property type="protein sequence ID" value="XBH16008.1"/>
    <property type="molecule type" value="Genomic_DNA"/>
</dbReference>
<feature type="compositionally biased region" description="Polar residues" evidence="1">
    <location>
        <begin position="305"/>
        <end position="319"/>
    </location>
</feature>
<protein>
    <submittedName>
        <fullName evidence="2">Uncharacterized protein</fullName>
    </submittedName>
</protein>
<name>A0AAU7DFG6_9BACT</name>
<proteinExistence type="predicted"/>
<organism evidence="2">
    <name type="scientific">Telmatobacter sp. DSM 110680</name>
    <dbReference type="NCBI Taxonomy" id="3036704"/>
    <lineage>
        <taxon>Bacteria</taxon>
        <taxon>Pseudomonadati</taxon>
        <taxon>Acidobacteriota</taxon>
        <taxon>Terriglobia</taxon>
        <taxon>Terriglobales</taxon>
        <taxon>Acidobacteriaceae</taxon>
        <taxon>Telmatobacter</taxon>
    </lineage>
</organism>